<dbReference type="Pfam" id="PF14393">
    <property type="entry name" value="DUF4422"/>
    <property type="match status" value="1"/>
</dbReference>
<feature type="domain" description="DUF4422" evidence="1">
    <location>
        <begin position="4"/>
        <end position="219"/>
    </location>
</feature>
<name>A0A395V1T3_9FIRM</name>
<dbReference type="InterPro" id="IPR025536">
    <property type="entry name" value="DUF4422"/>
</dbReference>
<accession>A0A395V1T3</accession>
<dbReference type="Proteomes" id="UP000266066">
    <property type="component" value="Unassembled WGS sequence"/>
</dbReference>
<reference evidence="2 3" key="1">
    <citation type="submission" date="2018-08" db="EMBL/GenBank/DDBJ databases">
        <title>A genome reference for cultivated species of the human gut microbiota.</title>
        <authorList>
            <person name="Zou Y."/>
            <person name="Xue W."/>
            <person name="Luo G."/>
        </authorList>
    </citation>
    <scope>NUCLEOTIDE SEQUENCE [LARGE SCALE GENOMIC DNA]</scope>
    <source>
        <strain evidence="2 3">AF25-15</strain>
    </source>
</reference>
<dbReference type="RefSeq" id="WP_015517237.1">
    <property type="nucleotide sequence ID" value="NZ_QRUJ01000010.1"/>
</dbReference>
<evidence type="ECO:0000259" key="1">
    <source>
        <dbReference type="Pfam" id="PF14393"/>
    </source>
</evidence>
<comment type="caution">
    <text evidence="2">The sequence shown here is derived from an EMBL/GenBank/DDBJ whole genome shotgun (WGS) entry which is preliminary data.</text>
</comment>
<evidence type="ECO:0000313" key="3">
    <source>
        <dbReference type="Proteomes" id="UP000266066"/>
    </source>
</evidence>
<dbReference type="EMBL" id="QRUJ01000010">
    <property type="protein sequence ID" value="RGR53854.1"/>
    <property type="molecule type" value="Genomic_DNA"/>
</dbReference>
<evidence type="ECO:0000313" key="2">
    <source>
        <dbReference type="EMBL" id="RGR53854.1"/>
    </source>
</evidence>
<organism evidence="2 3">
    <name type="scientific">Agathobacter rectalis</name>
    <dbReference type="NCBI Taxonomy" id="39491"/>
    <lineage>
        <taxon>Bacteria</taxon>
        <taxon>Bacillati</taxon>
        <taxon>Bacillota</taxon>
        <taxon>Clostridia</taxon>
        <taxon>Lachnospirales</taxon>
        <taxon>Lachnospiraceae</taxon>
        <taxon>Agathobacter</taxon>
    </lineage>
</organism>
<dbReference type="AlphaFoldDB" id="A0A395V1T3"/>
<proteinExistence type="predicted"/>
<gene>
    <name evidence="2" type="ORF">DWY38_10215</name>
</gene>
<sequence length="252" mass="30025">MDIKIIVATHKKYWMPSDDIYLPVHVGKKGKTDLGYQGDDTGDNISDKNTNYCELTGLYWAWKNLKADYKGLSHYRRHFMVKGSKGTKEEKVINRQQLEELLKKTDIILPNPRNYFIETNYSQYVHAHHAQDLDVTRQILDEKYPDYVKAFDETMKSTIGHRFNMFIMKSELFDSYCEWMFDILFELEKRLDISDYSAYDARVFGFVSERLLDIWIKTNKLTYINIPVEFMEKQNWLVKGTKFLERKIGIHR</sequence>
<protein>
    <submittedName>
        <fullName evidence="2">DUF4422 domain-containing protein</fullName>
    </submittedName>
</protein>